<sequence>GSRHRSITGRIREMGLLPLLAVLVTVAAGRSTVAVELVHNLDRIVTTCTEDRMIVELRRDLDKFSMHGDEPECQPVLGNGTDAYGQEIITKTWSLPLREDAAPCALKFARVRNTKHKAFTTTLHGVKESREVSCMRTGMLDKRGAQIKLDVVNGPKIQRLAPSEGEEVVEVTQRATVRASFSSNFPKTADISLHPLTCWLVDDTVLKRWLVIDKGCPIEDGPVVIGSEDADAVSGEHPHVFFNAEQGLFEGQNATTRFRLQCSVFPCKGHPLARQIIGVERCPPVAWCQTKRRRIETQPKGLFDIDQLFSLEISPTEVVDFDRYRPLFASPIYPGHYWPVDTEAADLPPPPPSSALSIYIIIASIIVLPATVIGVWIAIKTPLQRFLKKQWVEVEQMQVYPEKSSISMNDSDHTILVLKS</sequence>
<evidence type="ECO:0000313" key="4">
    <source>
        <dbReference type="Proteomes" id="UP001432322"/>
    </source>
</evidence>
<dbReference type="EMBL" id="BTSY01000006">
    <property type="protein sequence ID" value="GMT31354.1"/>
    <property type="molecule type" value="Genomic_DNA"/>
</dbReference>
<comment type="caution">
    <text evidence="3">The sequence shown here is derived from an EMBL/GenBank/DDBJ whole genome shotgun (WGS) entry which is preliminary data.</text>
</comment>
<organism evidence="3 4">
    <name type="scientific">Pristionchus fissidentatus</name>
    <dbReference type="NCBI Taxonomy" id="1538716"/>
    <lineage>
        <taxon>Eukaryota</taxon>
        <taxon>Metazoa</taxon>
        <taxon>Ecdysozoa</taxon>
        <taxon>Nematoda</taxon>
        <taxon>Chromadorea</taxon>
        <taxon>Rhabditida</taxon>
        <taxon>Rhabditina</taxon>
        <taxon>Diplogasteromorpha</taxon>
        <taxon>Diplogasteroidea</taxon>
        <taxon>Neodiplogasteridae</taxon>
        <taxon>Pristionchus</taxon>
    </lineage>
</organism>
<feature type="signal peptide" evidence="2">
    <location>
        <begin position="1"/>
        <end position="29"/>
    </location>
</feature>
<keyword evidence="1" id="KW-1133">Transmembrane helix</keyword>
<feature type="non-terminal residue" evidence="3">
    <location>
        <position position="1"/>
    </location>
</feature>
<feature type="chain" id="PRO_5043887767" description="ZP domain-containing protein" evidence="2">
    <location>
        <begin position="30"/>
        <end position="420"/>
    </location>
</feature>
<keyword evidence="2" id="KW-0732">Signal</keyword>
<evidence type="ECO:0000256" key="2">
    <source>
        <dbReference type="SAM" id="SignalP"/>
    </source>
</evidence>
<dbReference type="AlphaFoldDB" id="A0AAV5WH25"/>
<evidence type="ECO:0008006" key="5">
    <source>
        <dbReference type="Google" id="ProtNLM"/>
    </source>
</evidence>
<keyword evidence="1" id="KW-0472">Membrane</keyword>
<dbReference type="Proteomes" id="UP001432322">
    <property type="component" value="Unassembled WGS sequence"/>
</dbReference>
<proteinExistence type="predicted"/>
<name>A0AAV5WH25_9BILA</name>
<keyword evidence="4" id="KW-1185">Reference proteome</keyword>
<reference evidence="3" key="1">
    <citation type="submission" date="2023-10" db="EMBL/GenBank/DDBJ databases">
        <title>Genome assembly of Pristionchus species.</title>
        <authorList>
            <person name="Yoshida K."/>
            <person name="Sommer R.J."/>
        </authorList>
    </citation>
    <scope>NUCLEOTIDE SEQUENCE</scope>
    <source>
        <strain evidence="3">RS5133</strain>
    </source>
</reference>
<accession>A0AAV5WH25</accession>
<evidence type="ECO:0000256" key="1">
    <source>
        <dbReference type="SAM" id="Phobius"/>
    </source>
</evidence>
<evidence type="ECO:0000313" key="3">
    <source>
        <dbReference type="EMBL" id="GMT31354.1"/>
    </source>
</evidence>
<feature type="transmembrane region" description="Helical" evidence="1">
    <location>
        <begin position="356"/>
        <end position="379"/>
    </location>
</feature>
<gene>
    <name evidence="3" type="ORF">PFISCL1PPCAC_22651</name>
</gene>
<keyword evidence="1" id="KW-0812">Transmembrane</keyword>
<protein>
    <recommendedName>
        <fullName evidence="5">ZP domain-containing protein</fullName>
    </recommendedName>
</protein>